<evidence type="ECO:0000313" key="4">
    <source>
        <dbReference type="EMBL" id="CAG5098413.1"/>
    </source>
</evidence>
<dbReference type="InterPro" id="IPR001507">
    <property type="entry name" value="ZP_dom"/>
</dbReference>
<organism evidence="4 5">
    <name type="scientific">Oikopleura dioica</name>
    <name type="common">Tunicate</name>
    <dbReference type="NCBI Taxonomy" id="34765"/>
    <lineage>
        <taxon>Eukaryota</taxon>
        <taxon>Metazoa</taxon>
        <taxon>Chordata</taxon>
        <taxon>Tunicata</taxon>
        <taxon>Appendicularia</taxon>
        <taxon>Copelata</taxon>
        <taxon>Oikopleuridae</taxon>
        <taxon>Oikopleura</taxon>
    </lineage>
</organism>
<dbReference type="PROSITE" id="PS51257">
    <property type="entry name" value="PROKAR_LIPOPROTEIN"/>
    <property type="match status" value="1"/>
</dbReference>
<keyword evidence="5" id="KW-1185">Reference proteome</keyword>
<dbReference type="InterPro" id="IPR055355">
    <property type="entry name" value="ZP-C"/>
</dbReference>
<evidence type="ECO:0000256" key="1">
    <source>
        <dbReference type="ARBA" id="ARBA00022729"/>
    </source>
</evidence>
<evidence type="ECO:0000313" key="5">
    <source>
        <dbReference type="Proteomes" id="UP001158576"/>
    </source>
</evidence>
<name>A0ABN7SJX0_OIKDI</name>
<dbReference type="PROSITE" id="PS51034">
    <property type="entry name" value="ZP_2"/>
    <property type="match status" value="1"/>
</dbReference>
<reference evidence="4 5" key="1">
    <citation type="submission" date="2021-04" db="EMBL/GenBank/DDBJ databases">
        <authorList>
            <person name="Bliznina A."/>
        </authorList>
    </citation>
    <scope>NUCLEOTIDE SEQUENCE [LARGE SCALE GENOMIC DNA]</scope>
</reference>
<dbReference type="Pfam" id="PF00100">
    <property type="entry name" value="Zona_pellucida"/>
    <property type="match status" value="1"/>
</dbReference>
<dbReference type="PANTHER" id="PTHR14002:SF54">
    <property type="entry name" value="ZONA PELLUCIDA SPERM-BINDING PROTEIN 2"/>
    <property type="match status" value="1"/>
</dbReference>
<keyword evidence="1" id="KW-0732">Signal</keyword>
<evidence type="ECO:0000259" key="3">
    <source>
        <dbReference type="PROSITE" id="PS51034"/>
    </source>
</evidence>
<dbReference type="SMART" id="SM00241">
    <property type="entry name" value="ZP"/>
    <property type="match status" value="1"/>
</dbReference>
<dbReference type="EMBL" id="OU015569">
    <property type="protein sequence ID" value="CAG5098413.1"/>
    <property type="molecule type" value="Genomic_DNA"/>
</dbReference>
<accession>A0ABN7SJX0</accession>
<evidence type="ECO:0000256" key="2">
    <source>
        <dbReference type="ARBA" id="ARBA00023157"/>
    </source>
</evidence>
<protein>
    <submittedName>
        <fullName evidence="4">Oidioi.mRNA.OKI2018_I69.XSR.g15646.t1.cds</fullName>
    </submittedName>
</protein>
<dbReference type="Pfam" id="PF23344">
    <property type="entry name" value="ZP-N"/>
    <property type="match status" value="1"/>
</dbReference>
<dbReference type="InterPro" id="IPR055356">
    <property type="entry name" value="ZP-N"/>
</dbReference>
<dbReference type="Proteomes" id="UP001158576">
    <property type="component" value="Chromosome XSR"/>
</dbReference>
<dbReference type="InterPro" id="IPR042235">
    <property type="entry name" value="ZP-C_dom"/>
</dbReference>
<dbReference type="Gene3D" id="2.60.40.4100">
    <property type="entry name" value="Zona pellucida, ZP-C domain"/>
    <property type="match status" value="1"/>
</dbReference>
<sequence length="323" mass="34578">MKLFSAIISTAFSQSCTGSESFDDAVTTCSPNQMTIEIPACAFANARMDAAGAYLAGVDFGELVADVENNCTGTFDAGSDNWVFTLSNDISECGSLVENNGTFVTYSNAVQSTVGTENKIITRKRDMKVGFSCAFPLEVTLSAANAINPVLTHFELDLGSEEGVFDVQMGLYSDASFATVVDSTFTVNIPDDLHVAIGITDETDMVTVLETCWATPDSDPANPTQYTFLENKCGSHDEVNVYQSLDVQANGLDRISTFSIESFNFQGEEGGDIFLHCDVQICDPNQESCVPDCSSVGARKRRSASSDEHVLVVLGPIFVGGPK</sequence>
<proteinExistence type="predicted"/>
<dbReference type="PANTHER" id="PTHR14002">
    <property type="entry name" value="ENDOGLIN/TGF-BETA RECEPTOR TYPE III"/>
    <property type="match status" value="1"/>
</dbReference>
<gene>
    <name evidence="4" type="ORF">OKIOD_LOCUS7204</name>
</gene>
<dbReference type="Gene3D" id="2.60.40.3210">
    <property type="entry name" value="Zona pellucida, ZP-N domain"/>
    <property type="match status" value="1"/>
</dbReference>
<feature type="domain" description="ZP" evidence="3">
    <location>
        <begin position="28"/>
        <end position="300"/>
    </location>
</feature>
<keyword evidence="2" id="KW-1015">Disulfide bond</keyword>